<evidence type="ECO:0000256" key="2">
    <source>
        <dbReference type="ARBA" id="ARBA00023002"/>
    </source>
</evidence>
<dbReference type="PANTHER" id="PTHR43353">
    <property type="entry name" value="SUCCINATE-SEMIALDEHYDE DEHYDROGENASE, MITOCHONDRIAL"/>
    <property type="match status" value="1"/>
</dbReference>
<reference evidence="4" key="1">
    <citation type="submission" date="2020-05" db="EMBL/GenBank/DDBJ databases">
        <authorList>
            <person name="Chiriac C."/>
            <person name="Salcher M."/>
            <person name="Ghai R."/>
            <person name="Kavagutti S V."/>
        </authorList>
    </citation>
    <scope>NUCLEOTIDE SEQUENCE</scope>
</reference>
<dbReference type="EMBL" id="CAEZUN010000016">
    <property type="protein sequence ID" value="CAB4593688.1"/>
    <property type="molecule type" value="Genomic_DNA"/>
</dbReference>
<dbReference type="SUPFAM" id="SSF53720">
    <property type="entry name" value="ALDH-like"/>
    <property type="match status" value="1"/>
</dbReference>
<dbReference type="InterPro" id="IPR016163">
    <property type="entry name" value="Ald_DH_C"/>
</dbReference>
<dbReference type="GO" id="GO:0004777">
    <property type="term" value="F:succinate-semialdehyde dehydrogenase (NAD+) activity"/>
    <property type="evidence" value="ECO:0007669"/>
    <property type="project" value="TreeGrafter"/>
</dbReference>
<organism evidence="4">
    <name type="scientific">freshwater metagenome</name>
    <dbReference type="NCBI Taxonomy" id="449393"/>
    <lineage>
        <taxon>unclassified sequences</taxon>
        <taxon>metagenomes</taxon>
        <taxon>ecological metagenomes</taxon>
    </lineage>
</organism>
<dbReference type="InterPro" id="IPR016161">
    <property type="entry name" value="Ald_DH/histidinol_DH"/>
</dbReference>
<dbReference type="Gene3D" id="3.40.309.10">
    <property type="entry name" value="Aldehyde Dehydrogenase, Chain A, domain 2"/>
    <property type="match status" value="1"/>
</dbReference>
<evidence type="ECO:0000259" key="3">
    <source>
        <dbReference type="Pfam" id="PF00171"/>
    </source>
</evidence>
<dbReference type="GO" id="GO:0009450">
    <property type="term" value="P:gamma-aminobutyric acid catabolic process"/>
    <property type="evidence" value="ECO:0007669"/>
    <property type="project" value="TreeGrafter"/>
</dbReference>
<dbReference type="Gene3D" id="3.40.605.10">
    <property type="entry name" value="Aldehyde Dehydrogenase, Chain A, domain 1"/>
    <property type="match status" value="1"/>
</dbReference>
<protein>
    <submittedName>
        <fullName evidence="4">Unannotated protein</fullName>
    </submittedName>
</protein>
<comment type="similarity">
    <text evidence="1">Belongs to the aldehyde dehydrogenase family.</text>
</comment>
<feature type="domain" description="Aldehyde dehydrogenase" evidence="3">
    <location>
        <begin position="22"/>
        <end position="480"/>
    </location>
</feature>
<dbReference type="FunFam" id="3.40.605.10:FF:000005">
    <property type="entry name" value="Succinate-semialdehyde dehydrogenase I"/>
    <property type="match status" value="1"/>
</dbReference>
<dbReference type="CDD" id="cd07103">
    <property type="entry name" value="ALDH_F5_SSADH_GabD"/>
    <property type="match status" value="1"/>
</dbReference>
<dbReference type="Pfam" id="PF00171">
    <property type="entry name" value="Aldedh"/>
    <property type="match status" value="1"/>
</dbReference>
<dbReference type="AlphaFoldDB" id="A0A6J6GA76"/>
<dbReference type="InterPro" id="IPR015590">
    <property type="entry name" value="Aldehyde_DH_dom"/>
</dbReference>
<name>A0A6J6GA76_9ZZZZ</name>
<evidence type="ECO:0000313" key="4">
    <source>
        <dbReference type="EMBL" id="CAB4593688.1"/>
    </source>
</evidence>
<dbReference type="InterPro" id="IPR050740">
    <property type="entry name" value="Aldehyde_DH_Superfamily"/>
</dbReference>
<keyword evidence="2" id="KW-0560">Oxidoreductase</keyword>
<dbReference type="PANTHER" id="PTHR43353:SF5">
    <property type="entry name" value="SUCCINATE-SEMIALDEHYDE DEHYDROGENASE, MITOCHONDRIAL"/>
    <property type="match status" value="1"/>
</dbReference>
<dbReference type="FunFam" id="3.40.309.10:FF:000004">
    <property type="entry name" value="Succinate-semialdehyde dehydrogenase I"/>
    <property type="match status" value="1"/>
</dbReference>
<gene>
    <name evidence="4" type="ORF">UFOPK1826_00204</name>
</gene>
<dbReference type="PROSITE" id="PS00687">
    <property type="entry name" value="ALDEHYDE_DEHYDR_GLU"/>
    <property type="match status" value="1"/>
</dbReference>
<evidence type="ECO:0000256" key="1">
    <source>
        <dbReference type="ARBA" id="ARBA00009986"/>
    </source>
</evidence>
<dbReference type="InterPro" id="IPR029510">
    <property type="entry name" value="Ald_DH_CS_GLU"/>
</dbReference>
<sequence>MQNSEQKLSTSQPLDSLIGGKWISNAKKIDVTNPVDGSTLANVSTASIDDCLAAVDAAENAFASWKATAPRARAEILRKSFEIMIAEQESLARLITRENGKVLSDARAEVAYAAEFFRWFSEEAVRIDGDYRRAPSGANWLMVSRQPVGVALLATPWNFPAAMATRKIGPALAAGCTVVLKPAGETPLTALAIAEIMQRAGVPDGVVNVVVPSPSGPAVSAMLQSNKIRKLSFTGSTQVGALLLAQAAEKIINCTMELGGNAPFIVFEDADIPAAIDGAMLAKMRNGGAACTAANRFFVHEKIYDAFADGLTARMNALVLGDGLDAKTTVGPLVSKSQQQQVAKLVEQARSFGAKVACGGNASTDGSFGYFPTVLTDVSFDSPILQTEIFGPVAPLVRFKDSDDILAHANNVEHGLVSYVYTRDLGRGMRIAESLESGMVGLNRGLVSDPAAPFGGVKQSGLGREGAHDGLLAFLETKYVAGNW</sequence>
<proteinExistence type="inferred from homology"/>
<dbReference type="InterPro" id="IPR016162">
    <property type="entry name" value="Ald_DH_N"/>
</dbReference>
<accession>A0A6J6GA76</accession>